<keyword evidence="5" id="KW-0132">Cell division</keyword>
<dbReference type="GO" id="GO:0003677">
    <property type="term" value="F:DNA binding"/>
    <property type="evidence" value="ECO:0007669"/>
    <property type="project" value="TreeGrafter"/>
</dbReference>
<accession>A0A383VGW1</accession>
<dbReference type="InterPro" id="IPR024704">
    <property type="entry name" value="SMC"/>
</dbReference>
<keyword evidence="15" id="KW-1185">Reference proteome</keyword>
<keyword evidence="9" id="KW-0131">Cell cycle</keyword>
<evidence type="ECO:0000256" key="4">
    <source>
        <dbReference type="ARBA" id="ARBA00022454"/>
    </source>
</evidence>
<dbReference type="GO" id="GO:0016887">
    <property type="term" value="F:ATP hydrolysis activity"/>
    <property type="evidence" value="ECO:0007669"/>
    <property type="project" value="InterPro"/>
</dbReference>
<dbReference type="GO" id="GO:0008278">
    <property type="term" value="C:cohesin complex"/>
    <property type="evidence" value="ECO:0007669"/>
    <property type="project" value="InterPro"/>
</dbReference>
<dbReference type="InterPro" id="IPR010935">
    <property type="entry name" value="SMC_hinge"/>
</dbReference>
<feature type="coiled-coil region" evidence="11">
    <location>
        <begin position="748"/>
        <end position="812"/>
    </location>
</feature>
<reference evidence="14 15" key="1">
    <citation type="submission" date="2016-10" db="EMBL/GenBank/DDBJ databases">
        <authorList>
            <person name="Cai Z."/>
        </authorList>
    </citation>
    <scope>NUCLEOTIDE SEQUENCE [LARGE SCALE GENOMIC DNA]</scope>
</reference>
<dbReference type="InterPro" id="IPR036277">
    <property type="entry name" value="SMC_hinge_sf"/>
</dbReference>
<evidence type="ECO:0000259" key="13">
    <source>
        <dbReference type="SMART" id="SM00968"/>
    </source>
</evidence>
<evidence type="ECO:0000313" key="14">
    <source>
        <dbReference type="EMBL" id="SZX64441.1"/>
    </source>
</evidence>
<dbReference type="InterPro" id="IPR028468">
    <property type="entry name" value="Smc1_ABC"/>
</dbReference>
<evidence type="ECO:0000256" key="9">
    <source>
        <dbReference type="ARBA" id="ARBA00023306"/>
    </source>
</evidence>
<dbReference type="Pfam" id="PF06470">
    <property type="entry name" value="SMC_hinge"/>
    <property type="match status" value="1"/>
</dbReference>
<proteinExistence type="inferred from homology"/>
<dbReference type="Pfam" id="PF02463">
    <property type="entry name" value="SMC_N"/>
    <property type="match status" value="1"/>
</dbReference>
<dbReference type="Proteomes" id="UP000256970">
    <property type="component" value="Unassembled WGS sequence"/>
</dbReference>
<dbReference type="SMART" id="SM00968">
    <property type="entry name" value="SMC_hinge"/>
    <property type="match status" value="1"/>
</dbReference>
<dbReference type="CDD" id="cd03275">
    <property type="entry name" value="ABC_SMC1_euk"/>
    <property type="match status" value="1"/>
</dbReference>
<dbReference type="GO" id="GO:0005634">
    <property type="term" value="C:nucleus"/>
    <property type="evidence" value="ECO:0007669"/>
    <property type="project" value="UniProtKB-SubCell"/>
</dbReference>
<name>A0A383VGW1_TETOB</name>
<keyword evidence="4" id="KW-0158">Chromosome</keyword>
<evidence type="ECO:0000256" key="5">
    <source>
        <dbReference type="ARBA" id="ARBA00022618"/>
    </source>
</evidence>
<organism evidence="14 15">
    <name type="scientific">Tetradesmus obliquus</name>
    <name type="common">Green alga</name>
    <name type="synonym">Acutodesmus obliquus</name>
    <dbReference type="NCBI Taxonomy" id="3088"/>
    <lineage>
        <taxon>Eukaryota</taxon>
        <taxon>Viridiplantae</taxon>
        <taxon>Chlorophyta</taxon>
        <taxon>core chlorophytes</taxon>
        <taxon>Chlorophyceae</taxon>
        <taxon>CS clade</taxon>
        <taxon>Sphaeropleales</taxon>
        <taxon>Scenedesmaceae</taxon>
        <taxon>Tetradesmus</taxon>
    </lineage>
</organism>
<feature type="region of interest" description="Disordered" evidence="12">
    <location>
        <begin position="984"/>
        <end position="1014"/>
    </location>
</feature>
<feature type="coiled-coil region" evidence="11">
    <location>
        <begin position="341"/>
        <end position="375"/>
    </location>
</feature>
<comment type="subcellular location">
    <subcellularLocation>
        <location evidence="2">Chromosome</location>
    </subcellularLocation>
    <subcellularLocation>
        <location evidence="1 10">Nucleus</location>
    </subcellularLocation>
</comment>
<evidence type="ECO:0000256" key="10">
    <source>
        <dbReference type="PIRNR" id="PIRNR005719"/>
    </source>
</evidence>
<dbReference type="Gene3D" id="3.30.70.1620">
    <property type="match status" value="1"/>
</dbReference>
<dbReference type="SUPFAM" id="SSF52540">
    <property type="entry name" value="P-loop containing nucleoside triphosphate hydrolases"/>
    <property type="match status" value="1"/>
</dbReference>
<evidence type="ECO:0000256" key="11">
    <source>
        <dbReference type="SAM" id="Coils"/>
    </source>
</evidence>
<dbReference type="Gene3D" id="3.40.50.300">
    <property type="entry name" value="P-loop containing nucleotide triphosphate hydrolases"/>
    <property type="match status" value="2"/>
</dbReference>
<dbReference type="GO" id="GO:0051301">
    <property type="term" value="P:cell division"/>
    <property type="evidence" value="ECO:0007669"/>
    <property type="project" value="UniProtKB-KW"/>
</dbReference>
<feature type="region of interest" description="Disordered" evidence="12">
    <location>
        <begin position="306"/>
        <end position="327"/>
    </location>
</feature>
<evidence type="ECO:0000256" key="12">
    <source>
        <dbReference type="SAM" id="MobiDB-lite"/>
    </source>
</evidence>
<gene>
    <name evidence="14" type="ORF">BQ4739_LOCUS4949</name>
</gene>
<dbReference type="PANTHER" id="PTHR18937">
    <property type="entry name" value="STRUCTURAL MAINTENANCE OF CHROMOSOMES SMC FAMILY MEMBER"/>
    <property type="match status" value="1"/>
</dbReference>
<dbReference type="InterPro" id="IPR027417">
    <property type="entry name" value="P-loop_NTPase"/>
</dbReference>
<dbReference type="Gene3D" id="1.20.1060.20">
    <property type="match status" value="1"/>
</dbReference>
<protein>
    <recommendedName>
        <fullName evidence="10">Structural maintenance of chromosomes protein</fullName>
    </recommendedName>
</protein>
<feature type="compositionally biased region" description="Acidic residues" evidence="12">
    <location>
        <begin position="984"/>
        <end position="1001"/>
    </location>
</feature>
<dbReference type="GO" id="GO:0007062">
    <property type="term" value="P:sister chromatid cohesion"/>
    <property type="evidence" value="ECO:0007669"/>
    <property type="project" value="InterPro"/>
</dbReference>
<dbReference type="PANTHER" id="PTHR18937:SF12">
    <property type="entry name" value="STRUCTURAL MAINTENANCE OF CHROMOSOMES PROTEIN"/>
    <property type="match status" value="1"/>
</dbReference>
<keyword evidence="7 11" id="KW-0175">Coiled coil</keyword>
<sequence length="1308" mass="144161">MAQSDDEFEYQRATGRIDRLEVENFKSYKGHQRIGPFKDFTAIVGPNGSGKSNLMDAISFVLGVRTQQLRGSLKELLYSNSDTAEQAKPRRGYVKLVYETEEGEEVHFSRVIQPSSAEQTATYSSVYKVNDKVVTWDGYSKRLAGFGILVKVRNFLVFQGDIEKVASRTPEQLTQLFEQISGSDALVKDYAEAAAAKEKAEASAALLFAKKKAVAAERKQKKEQKEEAERHMAALREQRERRIYYYLWQLFHLQQDEATALAQQSDLAQQLEELNAAAEGFEGQLDEQRRAHSGLVKERLRLEKEQKKLQKKQAAKDPAKARLREETSRLNRKIAAGSAEVEALKRRAKAQAKALAKLRKDLQALQDSRAQLEAEGGADEEGLQMDAAQLAEYRKLKGEADAKTSRLLQDRATLEAQLKVDEASLARLQEAAAPKPHSVDEASLARLQEAASSKAARLQAQQQQLQELQQRLGGGQEELQQLNGQLAAKKDEAKKAQAEHRKASSQREYLQGKLREVEGRLNASKSVRSATDRERRLAAAAAKLKKEVPGVYGRVSELVRVTNRKYNLAMAVVMQRDLDSVVVEDRKAGFACIDYLKASKLERMDFIPLDSCEARPLPERLRQLGGSATPALDLLQFDPQFERACLHVCGNTLVVDEVQEAQALCYGPDHHKVVSADGTLFKPNGTFTGGRSNTLDARANRWDAEEFERLKEERERLKAEIDAVPDVRACNVAAQTLAGDVAGLELQLKYKKADLKQGQEELAKLQREVSVLQKAAADAGSDPAVAKLQQQVAQQRQSLAKLDDRVNDIRDRMFADFSKRVGVPNIRVYEETTLAAANKLEADRQRMDEQITAVSEQVTYEEKQQASVQLAEKQAALEADKQQLQEVAEKEAELKAAAGQLAEQAHAMEQQMEQLRQQAEAAQAGMKELQAQAASYQKDAGKLRGGMAAAATAVEAVRSSRHGLMEAAVLEQVELPYRDAADAEEQDAAEAMDVDGDEAEEATQAGGSKKGKVLDFARLSEQDRDATSKKQREAVNKRLKEELDAAAAELAGSAPNMKALEQYEAVREKERQQTLELEAARKAANAASKAFLRIQQQRTQRFSAAFEHIKGSIDFIYKQLTRSAVHPLGGQAFLSLEAEDEPYAGGVNFIAMPPTKRFRDMDQLSGGEKSVAALALLFAIHSYRPSPFFVLDEVDAALDATNVARVAHYIRSCTRRELTGGAAAAAAGKRARRGSAAAAAAGDAVVGVDEAAGDGGSLESFQSIVISLKDIFYEKADALVGVCRDLDQNCSKTITFDLSRFEPPAEAV</sequence>
<dbReference type="InterPro" id="IPR003395">
    <property type="entry name" value="RecF/RecN/SMC_N"/>
</dbReference>
<evidence type="ECO:0000256" key="7">
    <source>
        <dbReference type="ARBA" id="ARBA00023054"/>
    </source>
</evidence>
<evidence type="ECO:0000256" key="3">
    <source>
        <dbReference type="ARBA" id="ARBA00005597"/>
    </source>
</evidence>
<dbReference type="GO" id="GO:0005524">
    <property type="term" value="F:ATP binding"/>
    <property type="evidence" value="ECO:0007669"/>
    <property type="project" value="InterPro"/>
</dbReference>
<feature type="coiled-coil region" evidence="11">
    <location>
        <begin position="411"/>
        <end position="547"/>
    </location>
</feature>
<feature type="coiled-coil region" evidence="11">
    <location>
        <begin position="837"/>
        <end position="939"/>
    </location>
</feature>
<feature type="coiled-coil region" evidence="11">
    <location>
        <begin position="1029"/>
        <end position="1083"/>
    </location>
</feature>
<evidence type="ECO:0000256" key="8">
    <source>
        <dbReference type="ARBA" id="ARBA00023242"/>
    </source>
</evidence>
<keyword evidence="6" id="KW-0498">Mitosis</keyword>
<comment type="similarity">
    <text evidence="3">Belongs to the SMC family. SMC1 subfamily.</text>
</comment>
<dbReference type="PIRSF" id="PIRSF005719">
    <property type="entry name" value="SMC"/>
    <property type="match status" value="1"/>
</dbReference>
<evidence type="ECO:0000256" key="6">
    <source>
        <dbReference type="ARBA" id="ARBA00022776"/>
    </source>
</evidence>
<evidence type="ECO:0000256" key="1">
    <source>
        <dbReference type="ARBA" id="ARBA00004123"/>
    </source>
</evidence>
<feature type="domain" description="SMC hinge" evidence="13">
    <location>
        <begin position="549"/>
        <end position="665"/>
    </location>
</feature>
<dbReference type="STRING" id="3088.A0A383VGW1"/>
<dbReference type="EMBL" id="FNXT01000410">
    <property type="protein sequence ID" value="SZX64441.1"/>
    <property type="molecule type" value="Genomic_DNA"/>
</dbReference>
<keyword evidence="8 10" id="KW-0539">Nucleus</keyword>
<evidence type="ECO:0000256" key="2">
    <source>
        <dbReference type="ARBA" id="ARBA00004286"/>
    </source>
</evidence>
<evidence type="ECO:0000313" key="15">
    <source>
        <dbReference type="Proteomes" id="UP000256970"/>
    </source>
</evidence>
<dbReference type="SUPFAM" id="SSF75553">
    <property type="entry name" value="Smc hinge domain"/>
    <property type="match status" value="1"/>
</dbReference>